<feature type="non-terminal residue" evidence="1">
    <location>
        <position position="36"/>
    </location>
</feature>
<dbReference type="Proteomes" id="UP000000311">
    <property type="component" value="Unassembled WGS sequence"/>
</dbReference>
<dbReference type="AlphaFoldDB" id="E2AMD1"/>
<dbReference type="InParanoid" id="E2AMD1"/>
<protein>
    <submittedName>
        <fullName evidence="1">Uncharacterized protein</fullName>
    </submittedName>
</protein>
<name>E2AMD1_CAMFO</name>
<reference evidence="1 2" key="1">
    <citation type="journal article" date="2010" name="Science">
        <title>Genomic comparison of the ants Camponotus floridanus and Harpegnathos saltator.</title>
        <authorList>
            <person name="Bonasio R."/>
            <person name="Zhang G."/>
            <person name="Ye C."/>
            <person name="Mutti N.S."/>
            <person name="Fang X."/>
            <person name="Qin N."/>
            <person name="Donahue G."/>
            <person name="Yang P."/>
            <person name="Li Q."/>
            <person name="Li C."/>
            <person name="Zhang P."/>
            <person name="Huang Z."/>
            <person name="Berger S.L."/>
            <person name="Reinberg D."/>
            <person name="Wang J."/>
            <person name="Liebig J."/>
        </authorList>
    </citation>
    <scope>NUCLEOTIDE SEQUENCE [LARGE SCALE GENOMIC DNA]</scope>
    <source>
        <strain evidence="2">C129</strain>
    </source>
</reference>
<proteinExistence type="predicted"/>
<organism evidence="2">
    <name type="scientific">Camponotus floridanus</name>
    <name type="common">Florida carpenter ant</name>
    <dbReference type="NCBI Taxonomy" id="104421"/>
    <lineage>
        <taxon>Eukaryota</taxon>
        <taxon>Metazoa</taxon>
        <taxon>Ecdysozoa</taxon>
        <taxon>Arthropoda</taxon>
        <taxon>Hexapoda</taxon>
        <taxon>Insecta</taxon>
        <taxon>Pterygota</taxon>
        <taxon>Neoptera</taxon>
        <taxon>Endopterygota</taxon>
        <taxon>Hymenoptera</taxon>
        <taxon>Apocrita</taxon>
        <taxon>Aculeata</taxon>
        <taxon>Formicoidea</taxon>
        <taxon>Formicidae</taxon>
        <taxon>Formicinae</taxon>
        <taxon>Camponotus</taxon>
    </lineage>
</organism>
<dbReference type="EMBL" id="GL440811">
    <property type="protein sequence ID" value="EFN65422.1"/>
    <property type="molecule type" value="Genomic_DNA"/>
</dbReference>
<evidence type="ECO:0000313" key="1">
    <source>
        <dbReference type="EMBL" id="EFN65422.1"/>
    </source>
</evidence>
<keyword evidence="2" id="KW-1185">Reference proteome</keyword>
<accession>E2AMD1</accession>
<evidence type="ECO:0000313" key="2">
    <source>
        <dbReference type="Proteomes" id="UP000000311"/>
    </source>
</evidence>
<sequence>AACAKIGSKVLRSICVSGIKRLQHCIDANERHFQHL</sequence>
<gene>
    <name evidence="1" type="ORF">EAG_14185</name>
</gene>
<feature type="non-terminal residue" evidence="1">
    <location>
        <position position="1"/>
    </location>
</feature>